<evidence type="ECO:0000313" key="4">
    <source>
        <dbReference type="Proteomes" id="UP001187415"/>
    </source>
</evidence>
<dbReference type="EMBL" id="JAUPFM010000004">
    <property type="protein sequence ID" value="KAK2853408.1"/>
    <property type="molecule type" value="Genomic_DNA"/>
</dbReference>
<evidence type="ECO:0000259" key="1">
    <source>
        <dbReference type="PROSITE" id="PS50017"/>
    </source>
</evidence>
<dbReference type="PANTHER" id="PTHR15077">
    <property type="entry name" value="FAS-ASSOCIATING DEATH DOMAIN-CONTAINING PROTEIN FADD"/>
    <property type="match status" value="1"/>
</dbReference>
<dbReference type="GO" id="GO:0089720">
    <property type="term" value="F:caspase binding"/>
    <property type="evidence" value="ECO:0007669"/>
    <property type="project" value="TreeGrafter"/>
</dbReference>
<dbReference type="Proteomes" id="UP001187415">
    <property type="component" value="Unassembled WGS sequence"/>
</dbReference>
<dbReference type="GO" id="GO:0042981">
    <property type="term" value="P:regulation of apoptotic process"/>
    <property type="evidence" value="ECO:0007669"/>
    <property type="project" value="InterPro"/>
</dbReference>
<proteinExistence type="predicted"/>
<evidence type="ECO:0000313" key="3">
    <source>
        <dbReference type="EMBL" id="KAK2853408.1"/>
    </source>
</evidence>
<dbReference type="GO" id="GO:0005123">
    <property type="term" value="F:death receptor binding"/>
    <property type="evidence" value="ECO:0007669"/>
    <property type="project" value="TreeGrafter"/>
</dbReference>
<dbReference type="PROSITE" id="PS50017">
    <property type="entry name" value="DEATH_DOMAIN"/>
    <property type="match status" value="1"/>
</dbReference>
<gene>
    <name evidence="3" type="ORF">Q5P01_006069</name>
</gene>
<dbReference type="SMART" id="SM00005">
    <property type="entry name" value="DEATH"/>
    <property type="match status" value="1"/>
</dbReference>
<dbReference type="SUPFAM" id="SSF47986">
    <property type="entry name" value="DEATH domain"/>
    <property type="match status" value="1"/>
</dbReference>
<dbReference type="GO" id="GO:0097191">
    <property type="term" value="P:extrinsic apoptotic signaling pathway"/>
    <property type="evidence" value="ECO:0007669"/>
    <property type="project" value="TreeGrafter"/>
</dbReference>
<name>A0AA88NCE5_CHASR</name>
<feature type="domain" description="DED" evidence="2">
    <location>
        <begin position="30"/>
        <end position="96"/>
    </location>
</feature>
<dbReference type="AlphaFoldDB" id="A0AA88NCE5"/>
<sequence length="205" mass="23599">MVLNAELKSINPILVHRPRDRTHPHTEVKLSAENLDTLKFLCREMIGKKDREKINSGIKLFQLLTERGKLGPQNPEFVSECLRQIQRHDLAEKLRNFETESAKPEDEPSDTEKVKLDLATEVIAENLIRGWRKLGRKLGVKDVKLESISKKHPSDIEETVVQLLKEWRKSVGAEAQTQKLLEALRACQFNLTADKVEERLKENGY</sequence>
<organism evidence="3 4">
    <name type="scientific">Channa striata</name>
    <name type="common">Snakehead murrel</name>
    <name type="synonym">Ophicephalus striatus</name>
    <dbReference type="NCBI Taxonomy" id="64152"/>
    <lineage>
        <taxon>Eukaryota</taxon>
        <taxon>Metazoa</taxon>
        <taxon>Chordata</taxon>
        <taxon>Craniata</taxon>
        <taxon>Vertebrata</taxon>
        <taxon>Euteleostomi</taxon>
        <taxon>Actinopterygii</taxon>
        <taxon>Neopterygii</taxon>
        <taxon>Teleostei</taxon>
        <taxon>Neoteleostei</taxon>
        <taxon>Acanthomorphata</taxon>
        <taxon>Anabantaria</taxon>
        <taxon>Anabantiformes</taxon>
        <taxon>Channoidei</taxon>
        <taxon>Channidae</taxon>
        <taxon>Channa</taxon>
    </lineage>
</organism>
<keyword evidence="4" id="KW-1185">Reference proteome</keyword>
<dbReference type="InterPro" id="IPR001875">
    <property type="entry name" value="DED_dom"/>
</dbReference>
<dbReference type="Pfam" id="PF01335">
    <property type="entry name" value="DED"/>
    <property type="match status" value="1"/>
</dbReference>
<dbReference type="PANTHER" id="PTHR15077:SF10">
    <property type="entry name" value="FAS-ASSOCIATED DEATH DOMAIN PROTEIN"/>
    <property type="match status" value="1"/>
</dbReference>
<dbReference type="Pfam" id="PF00531">
    <property type="entry name" value="Death"/>
    <property type="match status" value="1"/>
</dbReference>
<feature type="domain" description="Death" evidence="1">
    <location>
        <begin position="116"/>
        <end position="200"/>
    </location>
</feature>
<accession>A0AA88NCE5</accession>
<dbReference type="InterPro" id="IPR000488">
    <property type="entry name" value="Death_dom"/>
</dbReference>
<dbReference type="Gene3D" id="1.10.533.10">
    <property type="entry name" value="Death Domain, Fas"/>
    <property type="match status" value="2"/>
</dbReference>
<protein>
    <submittedName>
        <fullName evidence="3">Uncharacterized protein</fullName>
    </submittedName>
</protein>
<dbReference type="CDD" id="cd08336">
    <property type="entry name" value="DED_FADD"/>
    <property type="match status" value="1"/>
</dbReference>
<dbReference type="PROSITE" id="PS50168">
    <property type="entry name" value="DED"/>
    <property type="match status" value="1"/>
</dbReference>
<dbReference type="FunFam" id="1.10.533.10:FF:000059">
    <property type="entry name" value="Fas-associated via death domain"/>
    <property type="match status" value="1"/>
</dbReference>
<dbReference type="GO" id="GO:0045089">
    <property type="term" value="P:positive regulation of innate immune response"/>
    <property type="evidence" value="ECO:0007669"/>
    <property type="project" value="TreeGrafter"/>
</dbReference>
<dbReference type="InterPro" id="IPR011029">
    <property type="entry name" value="DEATH-like_dom_sf"/>
</dbReference>
<dbReference type="GO" id="GO:0031265">
    <property type="term" value="C:CD95 death-inducing signaling complex"/>
    <property type="evidence" value="ECO:0007669"/>
    <property type="project" value="TreeGrafter"/>
</dbReference>
<dbReference type="InterPro" id="IPR016729">
    <property type="entry name" value="FADD"/>
</dbReference>
<evidence type="ECO:0000259" key="2">
    <source>
        <dbReference type="PROSITE" id="PS50168"/>
    </source>
</evidence>
<comment type="caution">
    <text evidence="3">The sequence shown here is derived from an EMBL/GenBank/DDBJ whole genome shotgun (WGS) entry which is preliminary data.</text>
</comment>
<reference evidence="3" key="1">
    <citation type="submission" date="2023-07" db="EMBL/GenBank/DDBJ databases">
        <title>Chromosome-level Genome Assembly of Striped Snakehead (Channa striata).</title>
        <authorList>
            <person name="Liu H."/>
        </authorList>
    </citation>
    <scope>NUCLEOTIDE SEQUENCE</scope>
    <source>
        <strain evidence="3">Gz</strain>
        <tissue evidence="3">Muscle</tissue>
    </source>
</reference>
<dbReference type="SMART" id="SM00031">
    <property type="entry name" value="DED"/>
    <property type="match status" value="1"/>
</dbReference>